<dbReference type="InterPro" id="IPR011050">
    <property type="entry name" value="Pectin_lyase_fold/virulence"/>
</dbReference>
<evidence type="ECO:0000313" key="1">
    <source>
        <dbReference type="EMBL" id="SUZ83815.1"/>
    </source>
</evidence>
<dbReference type="EMBL" id="UINC01001568">
    <property type="protein sequence ID" value="SUZ83815.1"/>
    <property type="molecule type" value="Genomic_DNA"/>
</dbReference>
<sequence length="480" mass="50946">MTKPAIRCAAAVSLALLLAASAAAAQPADGGNAAYYVSADATETGDGTRARPFRTLAEAELASATGDTIYLLAADRALDGAVVLKPSQRLLGLGPDGTVATDPDLRVAITNTTPPPGGVIVTLAARSEVAGLHFLDLGNHAISGARADYTGSHIHHITVSGNAAAHIEDERGLVYAISLAAESGMRGEVRIEDSRFMDGEDLGAIRVFHSGNSRGRYLFQRNMFADLGGRAYFVRTQHTSRADTIILDSEARNIGRGDRNSDSIIPYLMGQSEQVMLVRNYRFSNPNREGNQSNTGIEAYMFGAPRPDQPNWCTGCRLTLKILDSVLEHAVTDPIQFSNSGRNSVLAYEIRNTRIIGGTPRQGGGGISLNLQRGPDSGGRTTLLVENSDVIGTDGYGFALNDRGGGPHDLIVDLGGGVLGSRGHNRFVDNGKGPLRVAGRRVTARHNWWGGGMPVAYGPDDRVAPEAQVLTEPVLTEDPR</sequence>
<accession>A0A381QWM1</accession>
<protein>
    <recommendedName>
        <fullName evidence="2">Right handed beta helix domain-containing protein</fullName>
    </recommendedName>
</protein>
<dbReference type="Gene3D" id="2.160.20.10">
    <property type="entry name" value="Single-stranded right-handed beta-helix, Pectin lyase-like"/>
    <property type="match status" value="1"/>
</dbReference>
<dbReference type="SUPFAM" id="SSF51126">
    <property type="entry name" value="Pectin lyase-like"/>
    <property type="match status" value="1"/>
</dbReference>
<name>A0A381QWM1_9ZZZZ</name>
<dbReference type="InterPro" id="IPR012334">
    <property type="entry name" value="Pectin_lyas_fold"/>
</dbReference>
<evidence type="ECO:0008006" key="2">
    <source>
        <dbReference type="Google" id="ProtNLM"/>
    </source>
</evidence>
<reference evidence="1" key="1">
    <citation type="submission" date="2018-05" db="EMBL/GenBank/DDBJ databases">
        <authorList>
            <person name="Lanie J.A."/>
            <person name="Ng W.-L."/>
            <person name="Kazmierczak K.M."/>
            <person name="Andrzejewski T.M."/>
            <person name="Davidsen T.M."/>
            <person name="Wayne K.J."/>
            <person name="Tettelin H."/>
            <person name="Glass J.I."/>
            <person name="Rusch D."/>
            <person name="Podicherti R."/>
            <person name="Tsui H.-C.T."/>
            <person name="Winkler M.E."/>
        </authorList>
    </citation>
    <scope>NUCLEOTIDE SEQUENCE</scope>
</reference>
<proteinExistence type="predicted"/>
<organism evidence="1">
    <name type="scientific">marine metagenome</name>
    <dbReference type="NCBI Taxonomy" id="408172"/>
    <lineage>
        <taxon>unclassified sequences</taxon>
        <taxon>metagenomes</taxon>
        <taxon>ecological metagenomes</taxon>
    </lineage>
</organism>
<gene>
    <name evidence="1" type="ORF">METZ01_LOCUS36669</name>
</gene>
<dbReference type="AlphaFoldDB" id="A0A381QWM1"/>